<comment type="similarity">
    <text evidence="2">Belongs to the acyl-CoA dehydrogenase family.</text>
</comment>
<evidence type="ECO:0000256" key="5">
    <source>
        <dbReference type="ARBA" id="ARBA00023002"/>
    </source>
</evidence>
<dbReference type="InterPro" id="IPR009075">
    <property type="entry name" value="AcylCo_DH/oxidase_C"/>
</dbReference>
<evidence type="ECO:0000256" key="1">
    <source>
        <dbReference type="ARBA" id="ARBA00001974"/>
    </source>
</evidence>
<dbReference type="SUPFAM" id="SSF56645">
    <property type="entry name" value="Acyl-CoA dehydrogenase NM domain-like"/>
    <property type="match status" value="1"/>
</dbReference>
<keyword evidence="4" id="KW-0274">FAD</keyword>
<dbReference type="SUPFAM" id="SSF47203">
    <property type="entry name" value="Acyl-CoA dehydrogenase C-terminal domain-like"/>
    <property type="match status" value="1"/>
</dbReference>
<gene>
    <name evidence="9" type="ORF">C1I89_03955</name>
</gene>
<organism evidence="9 10">
    <name type="scientific">Achromobacter pulmonis</name>
    <dbReference type="NCBI Taxonomy" id="1389932"/>
    <lineage>
        <taxon>Bacteria</taxon>
        <taxon>Pseudomonadati</taxon>
        <taxon>Pseudomonadota</taxon>
        <taxon>Betaproteobacteria</taxon>
        <taxon>Burkholderiales</taxon>
        <taxon>Alcaligenaceae</taxon>
        <taxon>Achromobacter</taxon>
    </lineage>
</organism>
<evidence type="ECO:0000313" key="10">
    <source>
        <dbReference type="Proteomes" id="UP000235994"/>
    </source>
</evidence>
<keyword evidence="5" id="KW-0560">Oxidoreductase</keyword>
<feature type="domain" description="Acyl-CoA dehydrogenase/oxidase C-terminal" evidence="6">
    <location>
        <begin position="242"/>
        <end position="373"/>
    </location>
</feature>
<dbReference type="AlphaFoldDB" id="A0A2N8KQ01"/>
<dbReference type="PANTHER" id="PTHR43884">
    <property type="entry name" value="ACYL-COA DEHYDROGENASE"/>
    <property type="match status" value="1"/>
</dbReference>
<dbReference type="InterPro" id="IPR009100">
    <property type="entry name" value="AcylCoA_DH/oxidase_NM_dom_sf"/>
</dbReference>
<dbReference type="Gene3D" id="2.40.110.10">
    <property type="entry name" value="Butyryl-CoA Dehydrogenase, subunit A, domain 2"/>
    <property type="match status" value="1"/>
</dbReference>
<dbReference type="GO" id="GO:0003995">
    <property type="term" value="F:acyl-CoA dehydrogenase activity"/>
    <property type="evidence" value="ECO:0007669"/>
    <property type="project" value="TreeGrafter"/>
</dbReference>
<dbReference type="InterPro" id="IPR037069">
    <property type="entry name" value="AcylCoA_DH/ox_N_sf"/>
</dbReference>
<dbReference type="GO" id="GO:0050660">
    <property type="term" value="F:flavin adenine dinucleotide binding"/>
    <property type="evidence" value="ECO:0007669"/>
    <property type="project" value="InterPro"/>
</dbReference>
<accession>A0A2N8KQ01</accession>
<evidence type="ECO:0000256" key="3">
    <source>
        <dbReference type="ARBA" id="ARBA00022630"/>
    </source>
</evidence>
<evidence type="ECO:0000259" key="8">
    <source>
        <dbReference type="Pfam" id="PF02771"/>
    </source>
</evidence>
<dbReference type="InterPro" id="IPR006091">
    <property type="entry name" value="Acyl-CoA_Oxase/DH_mid-dom"/>
</dbReference>
<dbReference type="Gene3D" id="1.10.540.10">
    <property type="entry name" value="Acyl-CoA dehydrogenase/oxidase, N-terminal domain"/>
    <property type="match status" value="1"/>
</dbReference>
<dbReference type="InterPro" id="IPR036250">
    <property type="entry name" value="AcylCo_DH-like_C"/>
</dbReference>
<feature type="domain" description="Acyl-CoA oxidase/dehydrogenase middle" evidence="7">
    <location>
        <begin position="123"/>
        <end position="215"/>
    </location>
</feature>
<name>A0A2N8KQ01_9BURK</name>
<evidence type="ECO:0000259" key="7">
    <source>
        <dbReference type="Pfam" id="PF02770"/>
    </source>
</evidence>
<sequence length="378" mass="40477">MDFSFNEVQRMLRDSTEAYVRDCGDFERRRRLVASARGYAPEDWTLMAELGWLALLLPEDLGGIGGGPVEAMIVMEALGKALAGEPYLATAVLGAGCLLRHGSPAQREACLGPLARGDYRMALAHREAGAHENRYAVAMKARRDGDGYVLQGAKHTVSDAPGAQAFMVSARTAGQPGERDGITLFLVPADAPGVTQRAFRRLDGGNAAHLRFDDVRIDRAAVLGRPDEGAAVLDDLYAHAIGALCGDAVGAMQAMHDATLAYLKVRQQFGRAIGAFQALQHRQVDMYTALEEARSLTLAANMALAEGLPEATRLLSMAKAQVGRSARIVGQGAIQLHGGIGMTEELQVGAHFKRVTVIEARFGSRQHHLSELASSRPA</sequence>
<dbReference type="CDD" id="cd00567">
    <property type="entry name" value="ACAD"/>
    <property type="match status" value="1"/>
</dbReference>
<evidence type="ECO:0000256" key="2">
    <source>
        <dbReference type="ARBA" id="ARBA00009347"/>
    </source>
</evidence>
<keyword evidence="3" id="KW-0285">Flavoprotein</keyword>
<dbReference type="RefSeq" id="WP_102771457.1">
    <property type="nucleotide sequence ID" value="NZ_POQS01000001.1"/>
</dbReference>
<keyword evidence="10" id="KW-1185">Reference proteome</keyword>
<dbReference type="Pfam" id="PF02770">
    <property type="entry name" value="Acyl-CoA_dh_M"/>
    <property type="match status" value="1"/>
</dbReference>
<evidence type="ECO:0000256" key="4">
    <source>
        <dbReference type="ARBA" id="ARBA00022827"/>
    </source>
</evidence>
<comment type="caution">
    <text evidence="9">The sequence shown here is derived from an EMBL/GenBank/DDBJ whole genome shotgun (WGS) entry which is preliminary data.</text>
</comment>
<evidence type="ECO:0000259" key="6">
    <source>
        <dbReference type="Pfam" id="PF00441"/>
    </source>
</evidence>
<dbReference type="Proteomes" id="UP000235994">
    <property type="component" value="Unassembled WGS sequence"/>
</dbReference>
<dbReference type="PANTHER" id="PTHR43884:SF20">
    <property type="entry name" value="ACYL-COA DEHYDROGENASE FADE28"/>
    <property type="match status" value="1"/>
</dbReference>
<evidence type="ECO:0000313" key="9">
    <source>
        <dbReference type="EMBL" id="PND35526.1"/>
    </source>
</evidence>
<reference evidence="9 10" key="1">
    <citation type="submission" date="2018-01" db="EMBL/GenBank/DDBJ databases">
        <title>The draft genome of an aniline degradation strain ANB-1.</title>
        <authorList>
            <person name="Zhang L."/>
            <person name="Jiang J."/>
        </authorList>
    </citation>
    <scope>NUCLEOTIDE SEQUENCE [LARGE SCALE GENOMIC DNA]</scope>
    <source>
        <strain evidence="9 10">ANB-1</strain>
    </source>
</reference>
<feature type="domain" description="Acyl-CoA dehydrogenase/oxidase N-terminal" evidence="8">
    <location>
        <begin position="7"/>
        <end position="118"/>
    </location>
</feature>
<dbReference type="Pfam" id="PF02771">
    <property type="entry name" value="Acyl-CoA_dh_N"/>
    <property type="match status" value="1"/>
</dbReference>
<dbReference type="Pfam" id="PF00441">
    <property type="entry name" value="Acyl-CoA_dh_1"/>
    <property type="match status" value="1"/>
</dbReference>
<dbReference type="EMBL" id="POQS01000001">
    <property type="protein sequence ID" value="PND35526.1"/>
    <property type="molecule type" value="Genomic_DNA"/>
</dbReference>
<protein>
    <submittedName>
        <fullName evidence="9">Pimeloyl-CoA dehydrogenase small subunit</fullName>
    </submittedName>
</protein>
<dbReference type="InterPro" id="IPR046373">
    <property type="entry name" value="Acyl-CoA_Oxase/DH_mid-dom_sf"/>
</dbReference>
<dbReference type="Gene3D" id="1.20.140.10">
    <property type="entry name" value="Butyryl-CoA Dehydrogenase, subunit A, domain 3"/>
    <property type="match status" value="1"/>
</dbReference>
<dbReference type="InterPro" id="IPR013786">
    <property type="entry name" value="AcylCoA_DH/ox_N"/>
</dbReference>
<proteinExistence type="inferred from homology"/>
<comment type="cofactor">
    <cofactor evidence="1">
        <name>FAD</name>
        <dbReference type="ChEBI" id="CHEBI:57692"/>
    </cofactor>
</comment>